<evidence type="ECO:0000313" key="2">
    <source>
        <dbReference type="EMBL" id="MDT0467908.1"/>
    </source>
</evidence>
<organism evidence="2 3">
    <name type="scientific">Streptomyces gibsoniae</name>
    <dbReference type="NCBI Taxonomy" id="3075529"/>
    <lineage>
        <taxon>Bacteria</taxon>
        <taxon>Bacillati</taxon>
        <taxon>Actinomycetota</taxon>
        <taxon>Actinomycetes</taxon>
        <taxon>Kitasatosporales</taxon>
        <taxon>Streptomycetaceae</taxon>
        <taxon>Streptomyces</taxon>
    </lineage>
</organism>
<protein>
    <recommendedName>
        <fullName evidence="4">Secreted protein</fullName>
    </recommendedName>
</protein>
<evidence type="ECO:0000256" key="1">
    <source>
        <dbReference type="SAM" id="SignalP"/>
    </source>
</evidence>
<name>A0ABU2U424_9ACTN</name>
<accession>A0ABU2U424</accession>
<feature type="signal peptide" evidence="1">
    <location>
        <begin position="1"/>
        <end position="28"/>
    </location>
</feature>
<keyword evidence="3" id="KW-1185">Reference proteome</keyword>
<dbReference type="Proteomes" id="UP001183809">
    <property type="component" value="Unassembled WGS sequence"/>
</dbReference>
<dbReference type="RefSeq" id="WP_311699357.1">
    <property type="nucleotide sequence ID" value="NZ_JAVREY010000062.1"/>
</dbReference>
<proteinExistence type="predicted"/>
<reference evidence="3" key="1">
    <citation type="submission" date="2023-07" db="EMBL/GenBank/DDBJ databases">
        <title>30 novel species of actinomycetes from the DSMZ collection.</title>
        <authorList>
            <person name="Nouioui I."/>
        </authorList>
    </citation>
    <scope>NUCLEOTIDE SEQUENCE [LARGE SCALE GENOMIC DNA]</scope>
    <source>
        <strain evidence="3">DSM 41699</strain>
    </source>
</reference>
<feature type="chain" id="PRO_5045528735" description="Secreted protein" evidence="1">
    <location>
        <begin position="29"/>
        <end position="216"/>
    </location>
</feature>
<sequence length="216" mass="22870">MRLRVSAAGCALVLGASAALLASSTAVAAPSKPVVRESPVRQATRSAGAAAASVGPFVEPGFAAGCTWHEFGEGEQPPWWLMFADPLCVEYSKRDITVDDGGALRFLVAEPSRFAIAMVTCHYYQKDHWSVQSTHGATPWVAWDGQYWWDKAARRAGARLTNFRIDGHTVGIGDAVTALAPVFPDVARALSDYGQAAGETGLTVSLPYDLSCALAG</sequence>
<comment type="caution">
    <text evidence="2">The sequence shown here is derived from an EMBL/GenBank/DDBJ whole genome shotgun (WGS) entry which is preliminary data.</text>
</comment>
<gene>
    <name evidence="2" type="ORF">RM764_33780</name>
</gene>
<keyword evidence="1" id="KW-0732">Signal</keyword>
<evidence type="ECO:0000313" key="3">
    <source>
        <dbReference type="Proteomes" id="UP001183809"/>
    </source>
</evidence>
<evidence type="ECO:0008006" key="4">
    <source>
        <dbReference type="Google" id="ProtNLM"/>
    </source>
</evidence>
<dbReference type="EMBL" id="JAVREY010000062">
    <property type="protein sequence ID" value="MDT0467908.1"/>
    <property type="molecule type" value="Genomic_DNA"/>
</dbReference>